<dbReference type="NCBIfam" id="TIGR00126">
    <property type="entry name" value="deoC"/>
    <property type="match status" value="1"/>
</dbReference>
<dbReference type="STRING" id="112268.A0A182WH53"/>
<reference evidence="10" key="1">
    <citation type="submission" date="2013-03" db="EMBL/GenBank/DDBJ databases">
        <title>The Genome Sequence of Anopheles minimus MINIMUS1.</title>
        <authorList>
            <consortium name="The Broad Institute Genomics Platform"/>
            <person name="Neafsey D.E."/>
            <person name="Walton C."/>
            <person name="Walker B."/>
            <person name="Young S.K."/>
            <person name="Zeng Q."/>
            <person name="Gargeya S."/>
            <person name="Fitzgerald M."/>
            <person name="Haas B."/>
            <person name="Abouelleil A."/>
            <person name="Allen A.W."/>
            <person name="Alvarado L."/>
            <person name="Arachchi H.M."/>
            <person name="Berlin A.M."/>
            <person name="Chapman S.B."/>
            <person name="Gainer-Dewar J."/>
            <person name="Goldberg J."/>
            <person name="Griggs A."/>
            <person name="Gujja S."/>
            <person name="Hansen M."/>
            <person name="Howarth C."/>
            <person name="Imamovic A."/>
            <person name="Ireland A."/>
            <person name="Larimer J."/>
            <person name="McCowan C."/>
            <person name="Murphy C."/>
            <person name="Pearson M."/>
            <person name="Poon T.W."/>
            <person name="Priest M."/>
            <person name="Roberts A."/>
            <person name="Saif S."/>
            <person name="Shea T."/>
            <person name="Sisk P."/>
            <person name="Sykes S."/>
            <person name="Wortman J."/>
            <person name="Nusbaum C."/>
            <person name="Birren B."/>
        </authorList>
    </citation>
    <scope>NUCLEOTIDE SEQUENCE [LARGE SCALE GENOMIC DNA]</scope>
    <source>
        <strain evidence="10">MINIMUS1</strain>
    </source>
</reference>
<dbReference type="SUPFAM" id="SSF51569">
    <property type="entry name" value="Aldolase"/>
    <property type="match status" value="1"/>
</dbReference>
<dbReference type="GO" id="GO:0004139">
    <property type="term" value="F:deoxyribose-phosphate aldolase activity"/>
    <property type="evidence" value="ECO:0007669"/>
    <property type="project" value="UniProtKB-EC"/>
</dbReference>
<evidence type="ECO:0000256" key="6">
    <source>
        <dbReference type="ARBA" id="ARBA00031814"/>
    </source>
</evidence>
<protein>
    <recommendedName>
        <fullName evidence="3">deoxyribose-phosphate aldolase</fullName>
        <ecNumber evidence="3">4.1.2.4</ecNumber>
    </recommendedName>
    <alternativeName>
        <fullName evidence="7">2-deoxy-D-ribose 5-phosphate aldolase</fullName>
    </alternativeName>
    <alternativeName>
        <fullName evidence="6">Phosphodeoxyriboaldolase</fullName>
    </alternativeName>
</protein>
<dbReference type="GO" id="GO:0005737">
    <property type="term" value="C:cytoplasm"/>
    <property type="evidence" value="ECO:0007669"/>
    <property type="project" value="InterPro"/>
</dbReference>
<evidence type="ECO:0000256" key="8">
    <source>
        <dbReference type="ARBA" id="ARBA00048791"/>
    </source>
</evidence>
<keyword evidence="10" id="KW-1185">Reference proteome</keyword>
<sequence length="377" mass="41725">TTVNQAHKTGNRRLSVGNLSILTARCIIFCIKSTAGRFIKLVRYQPAKQNKTKKASNYLRFYKIAVEMVANVEIPYDAKQLSSVRVNLSCVVRSVELLTSALIKRVTDAEFRDYTLQALKLTDLTTLAGDDTESNVARLCFRAAYPFSDLTAHAQMKGEVHTAAVCVYPSRVADAHRALKALGMLNRIQIASVATGFPSGSYPLETRLKEIRFAIEQGATEIDIVIDRSLVLTGKWQELYDEIVAMRKACGDKVHLKAILGIGECGTMVNVYKASMVAMMAGSDFIKTSTGKEAVNATLPVGLVMIRAIQKFYRLTGKKIGLKPAGGVRTVRDAIAWMIMIRETLGEEWLKPELFRFGASGLLDDIEKQFYAVSKRL</sequence>
<dbReference type="Proteomes" id="UP000075920">
    <property type="component" value="Unassembled WGS sequence"/>
</dbReference>
<dbReference type="UniPathway" id="UPA00002">
    <property type="reaction ID" value="UER00468"/>
</dbReference>
<accession>A0A182WH53</accession>
<comment type="similarity">
    <text evidence="2">Belongs to the DeoC/FbaB aldolase family. DeoC type 2 subfamily.</text>
</comment>
<dbReference type="Pfam" id="PF01791">
    <property type="entry name" value="DeoC"/>
    <property type="match status" value="1"/>
</dbReference>
<dbReference type="SMART" id="SM01133">
    <property type="entry name" value="DeoC"/>
    <property type="match status" value="1"/>
</dbReference>
<dbReference type="InterPro" id="IPR011343">
    <property type="entry name" value="DeoC"/>
</dbReference>
<comment type="catalytic activity">
    <reaction evidence="8">
        <text>2-deoxy-D-ribose 5-phosphate = D-glyceraldehyde 3-phosphate + acetaldehyde</text>
        <dbReference type="Rhea" id="RHEA:12821"/>
        <dbReference type="ChEBI" id="CHEBI:15343"/>
        <dbReference type="ChEBI" id="CHEBI:59776"/>
        <dbReference type="ChEBI" id="CHEBI:62877"/>
        <dbReference type="EC" id="4.1.2.4"/>
    </reaction>
</comment>
<dbReference type="PANTHER" id="PTHR10889:SF3">
    <property type="entry name" value="DEOXYRIBOSE-PHOSPHATE ALDOLASE"/>
    <property type="match status" value="1"/>
</dbReference>
<dbReference type="InterPro" id="IPR013785">
    <property type="entry name" value="Aldolase_TIM"/>
</dbReference>
<reference evidence="9" key="2">
    <citation type="submission" date="2020-05" db="UniProtKB">
        <authorList>
            <consortium name="EnsemblMetazoa"/>
        </authorList>
    </citation>
    <scope>IDENTIFICATION</scope>
    <source>
        <strain evidence="9">MINIMUS1</strain>
    </source>
</reference>
<evidence type="ECO:0000313" key="9">
    <source>
        <dbReference type="EnsemblMetazoa" id="AMIN009705-PA"/>
    </source>
</evidence>
<keyword evidence="5" id="KW-0704">Schiff base</keyword>
<dbReference type="EnsemblMetazoa" id="AMIN009705-RA">
    <property type="protein sequence ID" value="AMIN009705-PA"/>
    <property type="gene ID" value="AMIN009705"/>
</dbReference>
<dbReference type="CDD" id="cd00959">
    <property type="entry name" value="DeoC"/>
    <property type="match status" value="1"/>
</dbReference>
<dbReference type="FunFam" id="3.20.20.70:FF:000106">
    <property type="entry name" value="Deoxyribose-phosphate aldolase"/>
    <property type="match status" value="1"/>
</dbReference>
<dbReference type="GO" id="GO:0009264">
    <property type="term" value="P:deoxyribonucleotide catabolic process"/>
    <property type="evidence" value="ECO:0007669"/>
    <property type="project" value="InterPro"/>
</dbReference>
<evidence type="ECO:0000256" key="7">
    <source>
        <dbReference type="ARBA" id="ARBA00032755"/>
    </source>
</evidence>
<dbReference type="VEuPathDB" id="VectorBase:AMIN009705"/>
<organism evidence="9 10">
    <name type="scientific">Anopheles minimus</name>
    <dbReference type="NCBI Taxonomy" id="112268"/>
    <lineage>
        <taxon>Eukaryota</taxon>
        <taxon>Metazoa</taxon>
        <taxon>Ecdysozoa</taxon>
        <taxon>Arthropoda</taxon>
        <taxon>Hexapoda</taxon>
        <taxon>Insecta</taxon>
        <taxon>Pterygota</taxon>
        <taxon>Neoptera</taxon>
        <taxon>Endopterygota</taxon>
        <taxon>Diptera</taxon>
        <taxon>Nematocera</taxon>
        <taxon>Culicoidea</taxon>
        <taxon>Culicidae</taxon>
        <taxon>Anophelinae</taxon>
        <taxon>Anopheles</taxon>
    </lineage>
</organism>
<dbReference type="GO" id="GO:0016052">
    <property type="term" value="P:carbohydrate catabolic process"/>
    <property type="evidence" value="ECO:0007669"/>
    <property type="project" value="TreeGrafter"/>
</dbReference>
<evidence type="ECO:0000256" key="2">
    <source>
        <dbReference type="ARBA" id="ARBA00009473"/>
    </source>
</evidence>
<name>A0A182WH53_9DIPT</name>
<dbReference type="EC" id="4.1.2.4" evidence="3"/>
<keyword evidence="4" id="KW-0456">Lyase</keyword>
<evidence type="ECO:0000313" key="10">
    <source>
        <dbReference type="Proteomes" id="UP000075920"/>
    </source>
</evidence>
<comment type="pathway">
    <text evidence="1">Carbohydrate degradation; 2-deoxy-D-ribose 1-phosphate degradation; D-glyceraldehyde 3-phosphate and acetaldehyde from 2-deoxy-alpha-D-ribose 1-phosphate: step 2/2.</text>
</comment>
<dbReference type="Gene3D" id="3.20.20.70">
    <property type="entry name" value="Aldolase class I"/>
    <property type="match status" value="1"/>
</dbReference>
<dbReference type="InterPro" id="IPR002915">
    <property type="entry name" value="DeoC/FbaB/LacD_aldolase"/>
</dbReference>
<dbReference type="PANTHER" id="PTHR10889">
    <property type="entry name" value="DEOXYRIBOSE-PHOSPHATE ALDOLASE"/>
    <property type="match status" value="1"/>
</dbReference>
<proteinExistence type="inferred from homology"/>
<dbReference type="GO" id="GO:0046386">
    <property type="term" value="P:deoxyribose phosphate catabolic process"/>
    <property type="evidence" value="ECO:0007669"/>
    <property type="project" value="UniProtKB-UniPathway"/>
</dbReference>
<evidence type="ECO:0000256" key="5">
    <source>
        <dbReference type="ARBA" id="ARBA00023270"/>
    </source>
</evidence>
<evidence type="ECO:0000256" key="3">
    <source>
        <dbReference type="ARBA" id="ARBA00012515"/>
    </source>
</evidence>
<dbReference type="AlphaFoldDB" id="A0A182WH53"/>
<evidence type="ECO:0000256" key="1">
    <source>
        <dbReference type="ARBA" id="ARBA00004816"/>
    </source>
</evidence>
<evidence type="ECO:0000256" key="4">
    <source>
        <dbReference type="ARBA" id="ARBA00023239"/>
    </source>
</evidence>